<dbReference type="SUPFAM" id="SSF47473">
    <property type="entry name" value="EF-hand"/>
    <property type="match status" value="1"/>
</dbReference>
<dbReference type="CDD" id="cd00051">
    <property type="entry name" value="EFh"/>
    <property type="match status" value="1"/>
</dbReference>
<dbReference type="Pfam" id="PF13499">
    <property type="entry name" value="EF-hand_7"/>
    <property type="match status" value="1"/>
</dbReference>
<feature type="domain" description="EF-hand" evidence="3">
    <location>
        <begin position="314"/>
        <end position="349"/>
    </location>
</feature>
<evidence type="ECO:0000256" key="2">
    <source>
        <dbReference type="SAM" id="MobiDB-lite"/>
    </source>
</evidence>
<dbReference type="PROSITE" id="PS50222">
    <property type="entry name" value="EF_HAND_2"/>
    <property type="match status" value="2"/>
</dbReference>
<organism evidence="4 5">
    <name type="scientific">Symbiodinium natans</name>
    <dbReference type="NCBI Taxonomy" id="878477"/>
    <lineage>
        <taxon>Eukaryota</taxon>
        <taxon>Sar</taxon>
        <taxon>Alveolata</taxon>
        <taxon>Dinophyceae</taxon>
        <taxon>Suessiales</taxon>
        <taxon>Symbiodiniaceae</taxon>
        <taxon>Symbiodinium</taxon>
    </lineage>
</organism>
<dbReference type="SMART" id="SM00054">
    <property type="entry name" value="EFh"/>
    <property type="match status" value="2"/>
</dbReference>
<evidence type="ECO:0000313" key="5">
    <source>
        <dbReference type="Proteomes" id="UP000604046"/>
    </source>
</evidence>
<keyword evidence="5" id="KW-1185">Reference proteome</keyword>
<gene>
    <name evidence="4" type="primary">CDC48</name>
    <name evidence="4" type="ORF">SNAT2548_LOCUS28012</name>
</gene>
<comment type="caution">
    <text evidence="4">The sequence shown here is derived from an EMBL/GenBank/DDBJ whole genome shotgun (WGS) entry which is preliminary data.</text>
</comment>
<dbReference type="InterPro" id="IPR002048">
    <property type="entry name" value="EF_hand_dom"/>
</dbReference>
<protein>
    <submittedName>
        <fullName evidence="4">CDC48 protein</fullName>
    </submittedName>
</protein>
<dbReference type="PROSITE" id="PS00018">
    <property type="entry name" value="EF_HAND_1"/>
    <property type="match status" value="1"/>
</dbReference>
<dbReference type="EMBL" id="CAJNDS010002500">
    <property type="protein sequence ID" value="CAE7500200.1"/>
    <property type="molecule type" value="Genomic_DNA"/>
</dbReference>
<keyword evidence="1" id="KW-0106">Calcium</keyword>
<dbReference type="InterPro" id="IPR018247">
    <property type="entry name" value="EF_Hand_1_Ca_BS"/>
</dbReference>
<dbReference type="Proteomes" id="UP000604046">
    <property type="component" value="Unassembled WGS sequence"/>
</dbReference>
<accession>A0A812SWP3</accession>
<feature type="domain" description="EF-hand" evidence="3">
    <location>
        <begin position="89"/>
        <end position="124"/>
    </location>
</feature>
<dbReference type="Gene3D" id="1.10.238.10">
    <property type="entry name" value="EF-hand"/>
    <property type="match status" value="2"/>
</dbReference>
<feature type="region of interest" description="Disordered" evidence="2">
    <location>
        <begin position="353"/>
        <end position="388"/>
    </location>
</feature>
<dbReference type="OrthoDB" id="26525at2759"/>
<sequence length="415" mass="44435">MTASMSASALHSRFRGLDASKDGLLEFVPDTAPRKTCLTEGARRRAGSLPNLLTRRSAGSKAATATSNRNGTFDFQELCKLLRRGNPSLTDMEVQALFDALDKDKDGNVGFHELSEYLHPPGATFEHSTWRKKLRTAFNISCPGPAEYVGNDKAGKRNAPRPVIPSQRRMADHGVKSLSPGPAAYKGNLTASAFCKNACSATSGIAPKGMGSHSESPGPGAYVQNFSALAHQEQGPRATIGAARRALCYEGNLEPSPGPASPCTHAQHKVQGGNYSEVPGGMALPDLSYEKRQDGTLGVDEVYSSILRKADPKISAAEAKQIFDSCDHDGDGKIKLEELRDYLHPVTANESMAYRNSGAHEEESSERSPVRWQDVASARSPSQGSSVSSSVPQGFWLQLWAFVGALANMLCQGGQ</sequence>
<feature type="compositionally biased region" description="Basic and acidic residues" evidence="2">
    <location>
        <begin position="358"/>
        <end position="369"/>
    </location>
</feature>
<dbReference type="Pfam" id="PF13405">
    <property type="entry name" value="EF-hand_6"/>
    <property type="match status" value="1"/>
</dbReference>
<reference evidence="4" key="1">
    <citation type="submission" date="2021-02" db="EMBL/GenBank/DDBJ databases">
        <authorList>
            <person name="Dougan E. K."/>
            <person name="Rhodes N."/>
            <person name="Thang M."/>
            <person name="Chan C."/>
        </authorList>
    </citation>
    <scope>NUCLEOTIDE SEQUENCE</scope>
</reference>
<name>A0A812SWP3_9DINO</name>
<proteinExistence type="predicted"/>
<dbReference type="GO" id="GO:0005509">
    <property type="term" value="F:calcium ion binding"/>
    <property type="evidence" value="ECO:0007669"/>
    <property type="project" value="InterPro"/>
</dbReference>
<evidence type="ECO:0000256" key="1">
    <source>
        <dbReference type="ARBA" id="ARBA00022837"/>
    </source>
</evidence>
<dbReference type="AlphaFoldDB" id="A0A812SWP3"/>
<evidence type="ECO:0000313" key="4">
    <source>
        <dbReference type="EMBL" id="CAE7500200.1"/>
    </source>
</evidence>
<dbReference type="InterPro" id="IPR011992">
    <property type="entry name" value="EF-hand-dom_pair"/>
</dbReference>
<feature type="region of interest" description="Disordered" evidence="2">
    <location>
        <begin position="255"/>
        <end position="277"/>
    </location>
</feature>
<evidence type="ECO:0000259" key="3">
    <source>
        <dbReference type="PROSITE" id="PS50222"/>
    </source>
</evidence>